<feature type="domain" description="4Fe-4S ferredoxin-type" evidence="4">
    <location>
        <begin position="4"/>
        <end position="33"/>
    </location>
</feature>
<gene>
    <name evidence="5" type="ORF">DJ52_06515</name>
</gene>
<dbReference type="Proteomes" id="UP000238924">
    <property type="component" value="Unassembled WGS sequence"/>
</dbReference>
<keyword evidence="2" id="KW-0408">Iron</keyword>
<evidence type="ECO:0000256" key="3">
    <source>
        <dbReference type="ARBA" id="ARBA00023014"/>
    </source>
</evidence>
<dbReference type="Pfam" id="PF04432">
    <property type="entry name" value="FrhB_FdhB_C"/>
    <property type="match status" value="1"/>
</dbReference>
<evidence type="ECO:0000259" key="4">
    <source>
        <dbReference type="PROSITE" id="PS51379"/>
    </source>
</evidence>
<dbReference type="PANTHER" id="PTHR43193:SF2">
    <property type="entry name" value="POLYFERREDOXIN PROTEIN FWDF"/>
    <property type="match status" value="1"/>
</dbReference>
<dbReference type="InterPro" id="IPR007525">
    <property type="entry name" value="FrhB_FdhB_C"/>
</dbReference>
<evidence type="ECO:0000256" key="1">
    <source>
        <dbReference type="ARBA" id="ARBA00022723"/>
    </source>
</evidence>
<proteinExistence type="predicted"/>
<sequence length="550" mass="64062">MMNNINILNRNECSGCSVCYKVCPHNAISMVETKEGFHYPLIDDEKCTDCGVCVKRCHALNDNFKTEHRKEFYEVKASDEIRMKSSSGGMFSLVSDYILDRGGYVCGASFSNDWLRVEHIIIDNKKDLDKLRYSKYIESDLGNVFIDIKKLLNDNKEVLFTGAPCQVSALNHYLGRDYDNLLTMDFLCHGVVPQKIWEKYIREKVENIEDIEYVSFRDKNIFKWDVGLYIKTKNDEYIKQGIKDTYMKVFLNHVGLKNECLHCKYRRFDRPGDITIGDYWSVKAKYKDDKGISLIKISSDKGSKVFNKIKSNCEYKEVNITHDGFGPWITPVWTNRKYFFDNLDKYPIEELYKHCSDTKYNVAIVNMMFTNNAGGVLTYYALYKLIEKLGYNPILIYDRFVSKTLYDNTLGCKIAYKYCNVGNSIYSESELDKYNKLCNSFIIGSDIVWGPQNWVNIYPHLLHFVKRSKKRISVSSSFSVSLDNDYLVDDKKELLIKHYLKQFDYISVREIDAVNMAKSLFDVKAEQILDPVFLIDNYCELINNSKLSIN</sequence>
<dbReference type="Pfam" id="PF04230">
    <property type="entry name" value="PS_pyruv_trans"/>
    <property type="match status" value="1"/>
</dbReference>
<keyword evidence="6" id="KW-1185">Reference proteome</keyword>
<dbReference type="InterPro" id="IPR017900">
    <property type="entry name" value="4Fe4S_Fe_S_CS"/>
</dbReference>
<dbReference type="InterPro" id="IPR017896">
    <property type="entry name" value="4Fe4S_Fe-S-bd"/>
</dbReference>
<dbReference type="InterPro" id="IPR052977">
    <property type="entry name" value="Polyferredoxin-like_ET"/>
</dbReference>
<feature type="domain" description="4Fe-4S ferredoxin-type" evidence="4">
    <location>
        <begin position="38"/>
        <end position="69"/>
    </location>
</feature>
<evidence type="ECO:0000256" key="2">
    <source>
        <dbReference type="ARBA" id="ARBA00023004"/>
    </source>
</evidence>
<keyword evidence="1" id="KW-0479">Metal-binding</keyword>
<dbReference type="PROSITE" id="PS00198">
    <property type="entry name" value="4FE4S_FER_1"/>
    <property type="match status" value="1"/>
</dbReference>
<reference evidence="5 6" key="1">
    <citation type="submission" date="2014-04" db="EMBL/GenBank/DDBJ databases">
        <title>Whole genome sequence of 'Brachyspira hampsonii' D13-03603F2.</title>
        <authorList>
            <person name="Patterson A.H."/>
            <person name="Chaban B."/>
            <person name="Fernando C."/>
            <person name="Harding J.C."/>
            <person name="Hill J.E."/>
        </authorList>
    </citation>
    <scope>NUCLEOTIDE SEQUENCE [LARGE SCALE GENOMIC DNA]</scope>
    <source>
        <strain evidence="5 6">D13-03603F2</strain>
    </source>
</reference>
<protein>
    <submittedName>
        <fullName evidence="5">Coenzyme F420 hydrogenase</fullName>
    </submittedName>
</protein>
<accession>A0ABX5B4E8</accession>
<dbReference type="InterPro" id="IPR007345">
    <property type="entry name" value="Polysacch_pyruvyl_Trfase"/>
</dbReference>
<dbReference type="EMBL" id="JJMJ01000100">
    <property type="protein sequence ID" value="PPS22165.1"/>
    <property type="molecule type" value="Genomic_DNA"/>
</dbReference>
<organism evidence="5 6">
    <name type="scientific">Brachyspira murdochii</name>
    <dbReference type="NCBI Taxonomy" id="84378"/>
    <lineage>
        <taxon>Bacteria</taxon>
        <taxon>Pseudomonadati</taxon>
        <taxon>Spirochaetota</taxon>
        <taxon>Spirochaetia</taxon>
        <taxon>Brachyspirales</taxon>
        <taxon>Brachyspiraceae</taxon>
        <taxon>Brachyspira</taxon>
    </lineage>
</organism>
<dbReference type="Gene3D" id="3.30.70.20">
    <property type="match status" value="1"/>
</dbReference>
<dbReference type="Pfam" id="PF12838">
    <property type="entry name" value="Fer4_7"/>
    <property type="match status" value="1"/>
</dbReference>
<dbReference type="SUPFAM" id="SSF54862">
    <property type="entry name" value="4Fe-4S ferredoxins"/>
    <property type="match status" value="1"/>
</dbReference>
<evidence type="ECO:0000313" key="6">
    <source>
        <dbReference type="Proteomes" id="UP000238924"/>
    </source>
</evidence>
<dbReference type="PANTHER" id="PTHR43193">
    <property type="match status" value="1"/>
</dbReference>
<comment type="caution">
    <text evidence="5">The sequence shown here is derived from an EMBL/GenBank/DDBJ whole genome shotgun (WGS) entry which is preliminary data.</text>
</comment>
<feature type="non-terminal residue" evidence="5">
    <location>
        <position position="550"/>
    </location>
</feature>
<dbReference type="PROSITE" id="PS51379">
    <property type="entry name" value="4FE4S_FER_2"/>
    <property type="match status" value="2"/>
</dbReference>
<keyword evidence="3" id="KW-0411">Iron-sulfur</keyword>
<name>A0ABX5B4E8_9SPIR</name>
<evidence type="ECO:0000313" key="5">
    <source>
        <dbReference type="EMBL" id="PPS22165.1"/>
    </source>
</evidence>